<dbReference type="SMART" id="SM00450">
    <property type="entry name" value="RHOD"/>
    <property type="match status" value="1"/>
</dbReference>
<dbReference type="InterPro" id="IPR001763">
    <property type="entry name" value="Rhodanese-like_dom"/>
</dbReference>
<dbReference type="EMBL" id="CP054020">
    <property type="protein sequence ID" value="QKI88339.1"/>
    <property type="molecule type" value="Genomic_DNA"/>
</dbReference>
<reference evidence="2 3" key="1">
    <citation type="submission" date="2020-05" db="EMBL/GenBank/DDBJ databases">
        <title>Thiomicrorhabdus sediminis sp.nov. and Thiomicrorhabdus xiamenensis sp.nov., novel sulfur-oxidizing bacteria isolated from coastal sediment.</title>
        <authorList>
            <person name="Liu X."/>
        </authorList>
    </citation>
    <scope>NUCLEOTIDE SEQUENCE [LARGE SCALE GENOMIC DNA]</scope>
    <source>
        <strain evidence="2 3">G2</strain>
    </source>
</reference>
<organism evidence="2 3">
    <name type="scientific">Thiomicrorhabdus xiamenensis</name>
    <dbReference type="NCBI Taxonomy" id="2739063"/>
    <lineage>
        <taxon>Bacteria</taxon>
        <taxon>Pseudomonadati</taxon>
        <taxon>Pseudomonadota</taxon>
        <taxon>Gammaproteobacteria</taxon>
        <taxon>Thiotrichales</taxon>
        <taxon>Piscirickettsiaceae</taxon>
        <taxon>Thiomicrorhabdus</taxon>
    </lineage>
</organism>
<proteinExistence type="predicted"/>
<dbReference type="RefSeq" id="WP_173283935.1">
    <property type="nucleotide sequence ID" value="NZ_CP054020.1"/>
</dbReference>
<dbReference type="Proteomes" id="UP000504724">
    <property type="component" value="Chromosome"/>
</dbReference>
<dbReference type="Pfam" id="PF00581">
    <property type="entry name" value="Rhodanese"/>
    <property type="match status" value="1"/>
</dbReference>
<dbReference type="PANTHER" id="PTHR43031:SF18">
    <property type="entry name" value="RHODANESE-RELATED SULFURTRANSFERASES"/>
    <property type="match status" value="1"/>
</dbReference>
<dbReference type="PROSITE" id="PS50206">
    <property type="entry name" value="RHODANESE_3"/>
    <property type="match status" value="1"/>
</dbReference>
<evidence type="ECO:0000313" key="3">
    <source>
        <dbReference type="Proteomes" id="UP000504724"/>
    </source>
</evidence>
<protein>
    <submittedName>
        <fullName evidence="2">Rhodanese-like domain-containing protein</fullName>
    </submittedName>
</protein>
<sequence length="149" mass="16456">MFIEFMQEQMLLFIALFVVVIMLAYSYAGDKLAGFKTVGTDEATRLYNDDAFVLDVRTAGEYRDGYIGNALNISSNEIAGKLDQLPSDKDTPILVYCLSGARSSRVAMTLTKNGYTSVNNLRGGITAWKAAGLPVGRERSKKNKKKQKQ</sequence>
<dbReference type="CDD" id="cd00158">
    <property type="entry name" value="RHOD"/>
    <property type="match status" value="1"/>
</dbReference>
<evidence type="ECO:0000313" key="2">
    <source>
        <dbReference type="EMBL" id="QKI88339.1"/>
    </source>
</evidence>
<dbReference type="SUPFAM" id="SSF52821">
    <property type="entry name" value="Rhodanese/Cell cycle control phosphatase"/>
    <property type="match status" value="1"/>
</dbReference>
<dbReference type="KEGG" id="txa:HQN79_01470"/>
<feature type="domain" description="Rhodanese" evidence="1">
    <location>
        <begin position="47"/>
        <end position="137"/>
    </location>
</feature>
<accession>A0A7D4SI98</accession>
<gene>
    <name evidence="2" type="ORF">HQN79_01470</name>
</gene>
<name>A0A7D4SI98_9GAMM</name>
<keyword evidence="3" id="KW-1185">Reference proteome</keyword>
<dbReference type="InterPro" id="IPR036873">
    <property type="entry name" value="Rhodanese-like_dom_sf"/>
</dbReference>
<dbReference type="InterPro" id="IPR050229">
    <property type="entry name" value="GlpE_sulfurtransferase"/>
</dbReference>
<dbReference type="AlphaFoldDB" id="A0A7D4SI98"/>
<evidence type="ECO:0000259" key="1">
    <source>
        <dbReference type="PROSITE" id="PS50206"/>
    </source>
</evidence>
<dbReference type="Gene3D" id="3.40.250.10">
    <property type="entry name" value="Rhodanese-like domain"/>
    <property type="match status" value="1"/>
</dbReference>
<dbReference type="PANTHER" id="PTHR43031">
    <property type="entry name" value="FAD-DEPENDENT OXIDOREDUCTASE"/>
    <property type="match status" value="1"/>
</dbReference>